<comment type="caution">
    <text evidence="6">The sequence shown here is derived from an EMBL/GenBank/DDBJ whole genome shotgun (WGS) entry which is preliminary data.</text>
</comment>
<name>A0AAN6XKM0_9PEZI</name>
<reference evidence="6" key="2">
    <citation type="submission" date="2023-05" db="EMBL/GenBank/DDBJ databases">
        <authorList>
            <consortium name="Lawrence Berkeley National Laboratory"/>
            <person name="Steindorff A."/>
            <person name="Hensen N."/>
            <person name="Bonometti L."/>
            <person name="Westerberg I."/>
            <person name="Brannstrom I.O."/>
            <person name="Guillou S."/>
            <person name="Cros-Aarteil S."/>
            <person name="Calhoun S."/>
            <person name="Haridas S."/>
            <person name="Kuo A."/>
            <person name="Mondo S."/>
            <person name="Pangilinan J."/>
            <person name="Riley R."/>
            <person name="Labutti K."/>
            <person name="Andreopoulos B."/>
            <person name="Lipzen A."/>
            <person name="Chen C."/>
            <person name="Yanf M."/>
            <person name="Daum C."/>
            <person name="Ng V."/>
            <person name="Clum A."/>
            <person name="Ohm R."/>
            <person name="Martin F."/>
            <person name="Silar P."/>
            <person name="Natvig D."/>
            <person name="Lalanne C."/>
            <person name="Gautier V."/>
            <person name="Ament-Velasquez S.L."/>
            <person name="Kruys A."/>
            <person name="Hutchinson M.I."/>
            <person name="Powell A.J."/>
            <person name="Barry K."/>
            <person name="Miller A.N."/>
            <person name="Grigoriev I.V."/>
            <person name="Debuchy R."/>
            <person name="Gladieux P."/>
            <person name="Thoren M.H."/>
            <person name="Johannesson H."/>
        </authorList>
    </citation>
    <scope>NUCLEOTIDE SEQUENCE</scope>
    <source>
        <strain evidence="6">CBS 315.58</strain>
    </source>
</reference>
<protein>
    <recommendedName>
        <fullName evidence="5">AAA+ ATPase domain-containing protein</fullName>
    </recommendedName>
</protein>
<dbReference type="InterPro" id="IPR003959">
    <property type="entry name" value="ATPase_AAA_core"/>
</dbReference>
<feature type="compositionally biased region" description="Basic and acidic residues" evidence="4">
    <location>
        <begin position="1003"/>
        <end position="1042"/>
    </location>
</feature>
<dbReference type="PANTHER" id="PTHR43392:SF2">
    <property type="entry name" value="AAA-TYPE ATPASE FAMILY PROTEIN _ ANKYRIN REPEAT FAMILY PROTEIN"/>
    <property type="match status" value="1"/>
</dbReference>
<evidence type="ECO:0000256" key="1">
    <source>
        <dbReference type="ARBA" id="ARBA00010378"/>
    </source>
</evidence>
<dbReference type="Pfam" id="PF00004">
    <property type="entry name" value="AAA"/>
    <property type="match status" value="2"/>
</dbReference>
<feature type="compositionally biased region" description="Basic and acidic residues" evidence="4">
    <location>
        <begin position="284"/>
        <end position="297"/>
    </location>
</feature>
<dbReference type="PRINTS" id="PR00819">
    <property type="entry name" value="CBXCFQXSUPER"/>
</dbReference>
<feature type="compositionally biased region" description="Basic and acidic residues" evidence="4">
    <location>
        <begin position="832"/>
        <end position="901"/>
    </location>
</feature>
<feature type="domain" description="AAA+ ATPase" evidence="5">
    <location>
        <begin position="494"/>
        <end position="623"/>
    </location>
</feature>
<dbReference type="InterPro" id="IPR041627">
    <property type="entry name" value="AAA_lid_6"/>
</dbReference>
<dbReference type="Proteomes" id="UP001303160">
    <property type="component" value="Unassembled WGS sequence"/>
</dbReference>
<feature type="region of interest" description="Disordered" evidence="4">
    <location>
        <begin position="124"/>
        <end position="418"/>
    </location>
</feature>
<organism evidence="6 7">
    <name type="scientific">Triangularia verruculosa</name>
    <dbReference type="NCBI Taxonomy" id="2587418"/>
    <lineage>
        <taxon>Eukaryota</taxon>
        <taxon>Fungi</taxon>
        <taxon>Dikarya</taxon>
        <taxon>Ascomycota</taxon>
        <taxon>Pezizomycotina</taxon>
        <taxon>Sordariomycetes</taxon>
        <taxon>Sordariomycetidae</taxon>
        <taxon>Sordariales</taxon>
        <taxon>Podosporaceae</taxon>
        <taxon>Triangularia</taxon>
    </lineage>
</organism>
<feature type="region of interest" description="Disordered" evidence="4">
    <location>
        <begin position="1784"/>
        <end position="1811"/>
    </location>
</feature>
<feature type="region of interest" description="Disordered" evidence="4">
    <location>
        <begin position="1417"/>
        <end position="1500"/>
    </location>
</feature>
<feature type="region of interest" description="Disordered" evidence="4">
    <location>
        <begin position="832"/>
        <end position="915"/>
    </location>
</feature>
<feature type="domain" description="AAA+ ATPase" evidence="5">
    <location>
        <begin position="1200"/>
        <end position="1320"/>
    </location>
</feature>
<evidence type="ECO:0000313" key="7">
    <source>
        <dbReference type="Proteomes" id="UP001303160"/>
    </source>
</evidence>
<feature type="compositionally biased region" description="Polar residues" evidence="4">
    <location>
        <begin position="152"/>
        <end position="169"/>
    </location>
</feature>
<feature type="compositionally biased region" description="Polar residues" evidence="4">
    <location>
        <begin position="68"/>
        <end position="81"/>
    </location>
</feature>
<dbReference type="GO" id="GO:0005524">
    <property type="term" value="F:ATP binding"/>
    <property type="evidence" value="ECO:0007669"/>
    <property type="project" value="UniProtKB-KW"/>
</dbReference>
<evidence type="ECO:0000313" key="6">
    <source>
        <dbReference type="EMBL" id="KAK4201316.1"/>
    </source>
</evidence>
<feature type="compositionally biased region" description="Pro residues" evidence="4">
    <location>
        <begin position="1482"/>
        <end position="1494"/>
    </location>
</feature>
<feature type="compositionally biased region" description="Basic and acidic residues" evidence="4">
    <location>
        <begin position="968"/>
        <end position="981"/>
    </location>
</feature>
<dbReference type="InterPro" id="IPR027417">
    <property type="entry name" value="P-loop_NTPase"/>
</dbReference>
<feature type="compositionally biased region" description="Basic and acidic residues" evidence="4">
    <location>
        <begin position="1417"/>
        <end position="1430"/>
    </location>
</feature>
<proteinExistence type="inferred from homology"/>
<sequence>MAPITEDNPSANPNHPDSSESEYDVLDKNNSDAGSFMSTPAEAEMDSSDDKKLTISKVSAVEVPPSPDTENATQATNSPQSKPILDISDPEAIVRAAKLIATFANEIERLGGVKFLEDLEKIRNNQTPPKSTAPDSCESGPQQATEAKDVQPASTATDETVAKQDQNVNKTEEVIANDQLVEGKSSEKENTSHPPIKDGSTPAKPSKEPPSEEETGSKAGSGTLEEKKDQDAAQDAAATKETSTEDAKEDASAKTQDKKEGPSQDDTPKEETKADSPDGISNEVDGKEEPKDGEPKSETTNGQTKEPEVKDEAKKGDTKEDEVKEGTTEENKQEEAKEDAKDESKEETTEEAKPEEPKPEEVKQEPPPPPVPAPAPAPISDPPHDPFKGVRADPTETEGMSLDANGKPKPSPSRPGMPILPALGRRWVAKESDGVELLAPEKEWERRKKELGEKSAAIDQLMAMVGLEQVKSEFLAIKSTIDAAKNRKGMLRRQEFNLALIGNPGTGKKTLATIYRTLCKECAAWSSINSPHNEKRSGFDFQADKDIEGFHLVLNNYGENSKVFVFIDCIEGMSGSLRADLLYTLDRHAERLRLVVVIAGTETAMNKLLASRPSGRWQFPRRLTIKDYDDEQLRLIFLQMVRHNGFTIEGGETGPYPRIVAKRVARNRESGGFANAYDLVLAWEKILDRQAARLDQEHAAWKAAEDKRAEEWKAVLEKKCAKLKELFEEQARLLAHKKAMIEGLESKTRELEEKKQEQQDLKEGKSVSESSSKKTPISDSEGTEKAVEGVKVYGSKEFVQTNEAAKTEDDTDGGLKPAEADVELEKGCLKSAAEDARTADEDVKSVEECPKSGDEAVKPKEGDAKPAEEAVKPAEEVVKSEKEDAEKKDVQNGKENTNSEKEDAEVEEPGLSPEEVELAAKIEKLKKEIKEFEEMLSSLREYKACRSLEIYGRLLKLSKKYKPTLKSPNHEETSAASKPDEPGGPNKSTSSDSDGGAGEAQEVDQKPAEEETKPSVDGEDKQSTKGEQSIKVEVDEPAKDEKPAEEEAATNDETMTTVGVDTETKPTEEASKSDIDTPTDKSSAENKTETEDPKKADDKSSKAEVEAAVAAAAAAAAGEEDEEDLLSLLQSPAPKPNARFLNKEDIIGPEPEDIRPKSKAWQELEKMAGLEDVKKAICELLNRAKANYRREILGKEPLKTSLNQVFLGPPGTGKTTVAKLYGQILAEIGLLSTKEVVFKTPADFIGQYIGESEVKTAHILDSTIGKVLIVDDAHMFYHGGRPGTTHESDEFRLSCIDVMISKIHNKPGEDRCVLLLGYPDMMEEMFQKCNPGLRRRFPLEEAFRFKSYDDKALNEILRLKMEKEEITADEGAMEVAAEVLRRARDRPNFGNGGDVDNLLNQAKTRYRARIKVEADKEAEAEAKQTEEKPVELPNVTKVEDDESAPGEQQAQIQVDLPTAVKAKAAESPKDTPQPEKEDSLESPPPTETTPPPPTDKADILTNSESRIVLVREDFDPDWNRGALASSKCNSLFSELIGFEPIISKFEGYQRLAANMRRRGKDPREIVPFTFIFKGPPGTGKTHTARIMGQIFYDMGFLSTNEVIECSASNLIGQYMGQTSPKVINLFEKALGKVLFIDEAYRLSGGNRGTGHGSYEEEAIGELVDCMTKPRYLRKMIIVLAGYDKDMDNLMQVNAGLRGRFATEIVFPAMTASKAKQHLKNLLLKEDIELRDDVDPGEEEKEKVLRYLHQLGKTVGWANARDVKSLAATVTGQVYRDVDLDEFEREEEEQEGVEDGQGEGSDNKKKKKLLRVSTKQLNAHLKEMFRQRMRSGGLA</sequence>
<feature type="compositionally biased region" description="Polar residues" evidence="4">
    <location>
        <begin position="124"/>
        <end position="145"/>
    </location>
</feature>
<evidence type="ECO:0000256" key="4">
    <source>
        <dbReference type="SAM" id="MobiDB-lite"/>
    </source>
</evidence>
<keyword evidence="3" id="KW-0067">ATP-binding</keyword>
<dbReference type="InterPro" id="IPR003593">
    <property type="entry name" value="AAA+_ATPase"/>
</dbReference>
<evidence type="ECO:0000256" key="2">
    <source>
        <dbReference type="ARBA" id="ARBA00022741"/>
    </source>
</evidence>
<feature type="compositionally biased region" description="Polar residues" evidence="4">
    <location>
        <begin position="7"/>
        <end position="16"/>
    </location>
</feature>
<feature type="domain" description="AAA+ ATPase" evidence="5">
    <location>
        <begin position="1566"/>
        <end position="1710"/>
    </location>
</feature>
<feature type="compositionally biased region" description="Basic and acidic residues" evidence="4">
    <location>
        <begin position="1463"/>
        <end position="1479"/>
    </location>
</feature>
<feature type="compositionally biased region" description="Pro residues" evidence="4">
    <location>
        <begin position="365"/>
        <end position="381"/>
    </location>
</feature>
<feature type="compositionally biased region" description="Acidic residues" evidence="4">
    <location>
        <begin position="1784"/>
        <end position="1796"/>
    </location>
</feature>
<evidence type="ECO:0000259" key="5">
    <source>
        <dbReference type="SMART" id="SM00382"/>
    </source>
</evidence>
<feature type="compositionally biased region" description="Basic and acidic residues" evidence="4">
    <location>
        <begin position="305"/>
        <end position="364"/>
    </location>
</feature>
<feature type="region of interest" description="Disordered" evidence="4">
    <location>
        <begin position="748"/>
        <end position="820"/>
    </location>
</feature>
<feature type="compositionally biased region" description="Basic and acidic residues" evidence="4">
    <location>
        <begin position="382"/>
        <end position="394"/>
    </location>
</feature>
<gene>
    <name evidence="6" type="ORF">QBC40DRAFT_223947</name>
</gene>
<feature type="region of interest" description="Disordered" evidence="4">
    <location>
        <begin position="959"/>
        <end position="1116"/>
    </location>
</feature>
<dbReference type="Gene3D" id="3.40.50.300">
    <property type="entry name" value="P-loop containing nucleotide triphosphate hydrolases"/>
    <property type="match status" value="3"/>
</dbReference>
<feature type="compositionally biased region" description="Low complexity" evidence="4">
    <location>
        <begin position="767"/>
        <end position="780"/>
    </location>
</feature>
<reference evidence="6" key="1">
    <citation type="journal article" date="2023" name="Mol. Phylogenet. Evol.">
        <title>Genome-scale phylogeny and comparative genomics of the fungal order Sordariales.</title>
        <authorList>
            <person name="Hensen N."/>
            <person name="Bonometti L."/>
            <person name="Westerberg I."/>
            <person name="Brannstrom I.O."/>
            <person name="Guillou S."/>
            <person name="Cros-Aarteil S."/>
            <person name="Calhoun S."/>
            <person name="Haridas S."/>
            <person name="Kuo A."/>
            <person name="Mondo S."/>
            <person name="Pangilinan J."/>
            <person name="Riley R."/>
            <person name="LaButti K."/>
            <person name="Andreopoulos B."/>
            <person name="Lipzen A."/>
            <person name="Chen C."/>
            <person name="Yan M."/>
            <person name="Daum C."/>
            <person name="Ng V."/>
            <person name="Clum A."/>
            <person name="Steindorff A."/>
            <person name="Ohm R.A."/>
            <person name="Martin F."/>
            <person name="Silar P."/>
            <person name="Natvig D.O."/>
            <person name="Lalanne C."/>
            <person name="Gautier V."/>
            <person name="Ament-Velasquez S.L."/>
            <person name="Kruys A."/>
            <person name="Hutchinson M.I."/>
            <person name="Powell A.J."/>
            <person name="Barry K."/>
            <person name="Miller A.N."/>
            <person name="Grigoriev I.V."/>
            <person name="Debuchy R."/>
            <person name="Gladieux P."/>
            <person name="Hiltunen Thoren M."/>
            <person name="Johannesson H."/>
        </authorList>
    </citation>
    <scope>NUCLEOTIDE SEQUENCE</scope>
    <source>
        <strain evidence="6">CBS 315.58</strain>
    </source>
</reference>
<dbReference type="EMBL" id="MU863909">
    <property type="protein sequence ID" value="KAK4201316.1"/>
    <property type="molecule type" value="Genomic_DNA"/>
</dbReference>
<feature type="compositionally biased region" description="Low complexity" evidence="4">
    <location>
        <begin position="1106"/>
        <end position="1116"/>
    </location>
</feature>
<evidence type="ECO:0000256" key="3">
    <source>
        <dbReference type="ARBA" id="ARBA00022840"/>
    </source>
</evidence>
<dbReference type="PANTHER" id="PTHR43392">
    <property type="entry name" value="AAA-TYPE ATPASE FAMILY PROTEIN / ANKYRIN REPEAT FAMILY PROTEIN"/>
    <property type="match status" value="1"/>
</dbReference>
<dbReference type="CDD" id="cd00009">
    <property type="entry name" value="AAA"/>
    <property type="match status" value="1"/>
</dbReference>
<keyword evidence="7" id="KW-1185">Reference proteome</keyword>
<accession>A0AAN6XKM0</accession>
<dbReference type="Gene3D" id="1.10.8.60">
    <property type="match status" value="2"/>
</dbReference>
<dbReference type="Pfam" id="PF17866">
    <property type="entry name" value="AAA_lid_6"/>
    <property type="match status" value="1"/>
</dbReference>
<feature type="compositionally biased region" description="Basic and acidic residues" evidence="4">
    <location>
        <begin position="748"/>
        <end position="766"/>
    </location>
</feature>
<dbReference type="FunFam" id="3.40.50.300:FF:000216">
    <property type="entry name" value="Type VII secretion ATPase EccA"/>
    <property type="match status" value="2"/>
</dbReference>
<dbReference type="SUPFAM" id="SSF52540">
    <property type="entry name" value="P-loop containing nucleoside triphosphate hydrolases"/>
    <property type="match status" value="3"/>
</dbReference>
<comment type="similarity">
    <text evidence="1">Belongs to the CbxX/CfxQ family.</text>
</comment>
<feature type="compositionally biased region" description="Basic and acidic residues" evidence="4">
    <location>
        <begin position="242"/>
        <end position="276"/>
    </location>
</feature>
<feature type="region of interest" description="Disordered" evidence="4">
    <location>
        <begin position="1"/>
        <end position="85"/>
    </location>
</feature>
<dbReference type="InterPro" id="IPR000641">
    <property type="entry name" value="CbxX/CfxQ"/>
</dbReference>
<dbReference type="GO" id="GO:0016887">
    <property type="term" value="F:ATP hydrolysis activity"/>
    <property type="evidence" value="ECO:0007669"/>
    <property type="project" value="InterPro"/>
</dbReference>
<feature type="compositionally biased region" description="Basic and acidic residues" evidence="4">
    <location>
        <begin position="1062"/>
        <end position="1105"/>
    </location>
</feature>
<keyword evidence="2" id="KW-0547">Nucleotide-binding</keyword>
<dbReference type="SMART" id="SM00382">
    <property type="entry name" value="AAA"/>
    <property type="match status" value="3"/>
</dbReference>
<dbReference type="InterPro" id="IPR050773">
    <property type="entry name" value="CbxX/CfxQ_RuBisCO_ESX"/>
</dbReference>